<evidence type="ECO:0000313" key="3">
    <source>
        <dbReference type="Proteomes" id="UP000000305"/>
    </source>
</evidence>
<accession>E9GPE2</accession>
<feature type="coiled-coil region" evidence="1">
    <location>
        <begin position="76"/>
        <end position="103"/>
    </location>
</feature>
<keyword evidence="3" id="KW-1185">Reference proteome</keyword>
<keyword evidence="1" id="KW-0175">Coiled coil</keyword>
<dbReference type="EMBL" id="GL732556">
    <property type="protein sequence ID" value="EFX78694.1"/>
    <property type="molecule type" value="Genomic_DNA"/>
</dbReference>
<evidence type="ECO:0000256" key="1">
    <source>
        <dbReference type="SAM" id="Coils"/>
    </source>
</evidence>
<dbReference type="HOGENOM" id="CLU_2017509_0_0_1"/>
<organism evidence="2 3">
    <name type="scientific">Daphnia pulex</name>
    <name type="common">Water flea</name>
    <dbReference type="NCBI Taxonomy" id="6669"/>
    <lineage>
        <taxon>Eukaryota</taxon>
        <taxon>Metazoa</taxon>
        <taxon>Ecdysozoa</taxon>
        <taxon>Arthropoda</taxon>
        <taxon>Crustacea</taxon>
        <taxon>Branchiopoda</taxon>
        <taxon>Diplostraca</taxon>
        <taxon>Cladocera</taxon>
        <taxon>Anomopoda</taxon>
        <taxon>Daphniidae</taxon>
        <taxon>Daphnia</taxon>
    </lineage>
</organism>
<dbReference type="AlphaFoldDB" id="E9GPE2"/>
<protein>
    <submittedName>
        <fullName evidence="2">Uncharacterized protein</fullName>
    </submittedName>
</protein>
<reference evidence="2 3" key="1">
    <citation type="journal article" date="2011" name="Science">
        <title>The ecoresponsive genome of Daphnia pulex.</title>
        <authorList>
            <person name="Colbourne J.K."/>
            <person name="Pfrender M.E."/>
            <person name="Gilbert D."/>
            <person name="Thomas W.K."/>
            <person name="Tucker A."/>
            <person name="Oakley T.H."/>
            <person name="Tokishita S."/>
            <person name="Aerts A."/>
            <person name="Arnold G.J."/>
            <person name="Basu M.K."/>
            <person name="Bauer D.J."/>
            <person name="Caceres C.E."/>
            <person name="Carmel L."/>
            <person name="Casola C."/>
            <person name="Choi J.H."/>
            <person name="Detter J.C."/>
            <person name="Dong Q."/>
            <person name="Dusheyko S."/>
            <person name="Eads B.D."/>
            <person name="Frohlich T."/>
            <person name="Geiler-Samerotte K.A."/>
            <person name="Gerlach D."/>
            <person name="Hatcher P."/>
            <person name="Jogdeo S."/>
            <person name="Krijgsveld J."/>
            <person name="Kriventseva E.V."/>
            <person name="Kultz D."/>
            <person name="Laforsch C."/>
            <person name="Lindquist E."/>
            <person name="Lopez J."/>
            <person name="Manak J.R."/>
            <person name="Muller J."/>
            <person name="Pangilinan J."/>
            <person name="Patwardhan R.P."/>
            <person name="Pitluck S."/>
            <person name="Pritham E.J."/>
            <person name="Rechtsteiner A."/>
            <person name="Rho M."/>
            <person name="Rogozin I.B."/>
            <person name="Sakarya O."/>
            <person name="Salamov A."/>
            <person name="Schaack S."/>
            <person name="Shapiro H."/>
            <person name="Shiga Y."/>
            <person name="Skalitzky C."/>
            <person name="Smith Z."/>
            <person name="Souvorov A."/>
            <person name="Sung W."/>
            <person name="Tang Z."/>
            <person name="Tsuchiya D."/>
            <person name="Tu H."/>
            <person name="Vos H."/>
            <person name="Wang M."/>
            <person name="Wolf Y.I."/>
            <person name="Yamagata H."/>
            <person name="Yamada T."/>
            <person name="Ye Y."/>
            <person name="Shaw J.R."/>
            <person name="Andrews J."/>
            <person name="Crease T.J."/>
            <person name="Tang H."/>
            <person name="Lucas S.M."/>
            <person name="Robertson H.M."/>
            <person name="Bork P."/>
            <person name="Koonin E.V."/>
            <person name="Zdobnov E.M."/>
            <person name="Grigoriev I.V."/>
            <person name="Lynch M."/>
            <person name="Boore J.L."/>
        </authorList>
    </citation>
    <scope>NUCLEOTIDE SEQUENCE [LARGE SCALE GENOMIC DNA]</scope>
</reference>
<proteinExistence type="predicted"/>
<gene>
    <name evidence="2" type="ORF">DAPPUDRAFT_245971</name>
</gene>
<dbReference type="KEGG" id="dpx:DAPPUDRAFT_245971"/>
<name>E9GPE2_DAPPU</name>
<sequence length="123" mass="13717">MGPEGFSKIGAGKDTLPALPVIFQIGAGMIPQLKQEHALPTLMQPLILDRPTMPIILPSNISKKSKASKSFWRKELAESNISYQELQKNYEQAMNNVKDILTLFDDNRIMVKNSKKSRAVGYG</sequence>
<dbReference type="InParanoid" id="E9GPE2"/>
<dbReference type="Proteomes" id="UP000000305">
    <property type="component" value="Unassembled WGS sequence"/>
</dbReference>
<evidence type="ECO:0000313" key="2">
    <source>
        <dbReference type="EMBL" id="EFX78694.1"/>
    </source>
</evidence>